<protein>
    <submittedName>
        <fullName evidence="10">ABC transporter permease</fullName>
    </submittedName>
</protein>
<dbReference type="Proteomes" id="UP000515312">
    <property type="component" value="Chromosome"/>
</dbReference>
<dbReference type="InterPro" id="IPR003838">
    <property type="entry name" value="ABC3_permease_C"/>
</dbReference>
<evidence type="ECO:0000256" key="7">
    <source>
        <dbReference type="SAM" id="Phobius"/>
    </source>
</evidence>
<accession>A0A7G8BFX1</accession>
<evidence type="ECO:0000256" key="5">
    <source>
        <dbReference type="ARBA" id="ARBA00023136"/>
    </source>
</evidence>
<evidence type="ECO:0000256" key="2">
    <source>
        <dbReference type="ARBA" id="ARBA00022475"/>
    </source>
</evidence>
<dbReference type="Pfam" id="PF12704">
    <property type="entry name" value="MacB_PCD"/>
    <property type="match status" value="1"/>
</dbReference>
<evidence type="ECO:0000313" key="11">
    <source>
        <dbReference type="Proteomes" id="UP000515312"/>
    </source>
</evidence>
<reference evidence="10 11" key="1">
    <citation type="submission" date="2020-08" db="EMBL/GenBank/DDBJ databases">
        <title>Edaphobacter telluris sp. nov. and Acidobacterium dinghuensis sp. nov., two acidobacteria isolated from forest soil.</title>
        <authorList>
            <person name="Fu J."/>
            <person name="Qiu L."/>
        </authorList>
    </citation>
    <scope>NUCLEOTIDE SEQUENCE [LARGE SCALE GENOMIC DNA]</scope>
    <source>
        <strain evidence="10">4Y35</strain>
    </source>
</reference>
<evidence type="ECO:0000313" key="10">
    <source>
        <dbReference type="EMBL" id="QNI31441.1"/>
    </source>
</evidence>
<dbReference type="GO" id="GO:0022857">
    <property type="term" value="F:transmembrane transporter activity"/>
    <property type="evidence" value="ECO:0007669"/>
    <property type="project" value="TreeGrafter"/>
</dbReference>
<keyword evidence="4 7" id="KW-1133">Transmembrane helix</keyword>
<evidence type="ECO:0000256" key="1">
    <source>
        <dbReference type="ARBA" id="ARBA00004651"/>
    </source>
</evidence>
<evidence type="ECO:0000256" key="4">
    <source>
        <dbReference type="ARBA" id="ARBA00022989"/>
    </source>
</evidence>
<evidence type="ECO:0000256" key="3">
    <source>
        <dbReference type="ARBA" id="ARBA00022692"/>
    </source>
</evidence>
<keyword evidence="11" id="KW-1185">Reference proteome</keyword>
<dbReference type="InterPro" id="IPR050250">
    <property type="entry name" value="Macrolide_Exporter_MacB"/>
</dbReference>
<sequence>MNPVGTRIASRVSFEKTLASAKRTMVLSEIVKLAIDSFRASKVRFILTALGMVIGSASLILVATIGLTGKQYILNLLQSIGTNMVYIEYSGGGTGSINNFQNDYLTREDERAVEEQVPAVMYSSPMLEMHDRISISGLEKQLLVLGVSPQYRQVRNLKVVSGRFFDDQDEISHTKVAVVTQIFAQEMFGGQDAALNQTFQLSGMPFTIIGTFKESVDTFGQSEIADQTILIPYSVARYFTGTDNVKQIFFTIRDKNDVEEASRQIVQVVSARHLKNSVYKASTLTELLTTAALIANALTVVLSLVTAVTLAVGGVGIMNIMLATVRSRIREIGIRKALGATAREIKLQFLIEAIFISLSGGIVGTVLGLAIPISIRVLTDYRIPIGGWSIIIALATSTLVGVIFGTLPANRAAQLDPVESLKYE</sequence>
<organism evidence="10 11">
    <name type="scientific">Alloacidobacterium dinghuense</name>
    <dbReference type="NCBI Taxonomy" id="2763107"/>
    <lineage>
        <taxon>Bacteria</taxon>
        <taxon>Pseudomonadati</taxon>
        <taxon>Acidobacteriota</taxon>
        <taxon>Terriglobia</taxon>
        <taxon>Terriglobales</taxon>
        <taxon>Acidobacteriaceae</taxon>
        <taxon>Alloacidobacterium</taxon>
    </lineage>
</organism>
<proteinExistence type="inferred from homology"/>
<feature type="domain" description="MacB-like periplasmic core" evidence="9">
    <location>
        <begin position="46"/>
        <end position="267"/>
    </location>
</feature>
<feature type="transmembrane region" description="Helical" evidence="7">
    <location>
        <begin position="385"/>
        <end position="407"/>
    </location>
</feature>
<comment type="similarity">
    <text evidence="6">Belongs to the ABC-4 integral membrane protein family.</text>
</comment>
<feature type="transmembrane region" description="Helical" evidence="7">
    <location>
        <begin position="45"/>
        <end position="67"/>
    </location>
</feature>
<keyword evidence="5 7" id="KW-0472">Membrane</keyword>
<keyword evidence="3 7" id="KW-0812">Transmembrane</keyword>
<comment type="subcellular location">
    <subcellularLocation>
        <location evidence="1">Cell membrane</location>
        <topology evidence="1">Multi-pass membrane protein</topology>
    </subcellularLocation>
</comment>
<name>A0A7G8BFX1_9BACT</name>
<dbReference type="InterPro" id="IPR025857">
    <property type="entry name" value="MacB_PCD"/>
</dbReference>
<dbReference type="AlphaFoldDB" id="A0A7G8BFX1"/>
<keyword evidence="2" id="KW-1003">Cell membrane</keyword>
<evidence type="ECO:0000259" key="8">
    <source>
        <dbReference type="Pfam" id="PF02687"/>
    </source>
</evidence>
<dbReference type="Pfam" id="PF02687">
    <property type="entry name" value="FtsX"/>
    <property type="match status" value="1"/>
</dbReference>
<gene>
    <name evidence="10" type="ORF">H7849_20550</name>
</gene>
<feature type="domain" description="ABC3 transporter permease C-terminal" evidence="8">
    <location>
        <begin position="304"/>
        <end position="417"/>
    </location>
</feature>
<dbReference type="KEGG" id="adin:H7849_20550"/>
<dbReference type="PANTHER" id="PTHR30572">
    <property type="entry name" value="MEMBRANE COMPONENT OF TRANSPORTER-RELATED"/>
    <property type="match status" value="1"/>
</dbReference>
<feature type="transmembrane region" description="Helical" evidence="7">
    <location>
        <begin position="349"/>
        <end position="373"/>
    </location>
</feature>
<dbReference type="PANTHER" id="PTHR30572:SF4">
    <property type="entry name" value="ABC TRANSPORTER PERMEASE YTRF"/>
    <property type="match status" value="1"/>
</dbReference>
<evidence type="ECO:0000259" key="9">
    <source>
        <dbReference type="Pfam" id="PF12704"/>
    </source>
</evidence>
<dbReference type="GO" id="GO:0005886">
    <property type="term" value="C:plasma membrane"/>
    <property type="evidence" value="ECO:0007669"/>
    <property type="project" value="UniProtKB-SubCell"/>
</dbReference>
<dbReference type="EMBL" id="CP060394">
    <property type="protein sequence ID" value="QNI31441.1"/>
    <property type="molecule type" value="Genomic_DNA"/>
</dbReference>
<dbReference type="RefSeq" id="WP_186742078.1">
    <property type="nucleotide sequence ID" value="NZ_CP060394.1"/>
</dbReference>
<evidence type="ECO:0000256" key="6">
    <source>
        <dbReference type="ARBA" id="ARBA00038076"/>
    </source>
</evidence>